<organism evidence="2 3">
    <name type="scientific">Candidatus Giovannonibacteria bacterium RIFCSPLOWO2_01_FULL_46_13</name>
    <dbReference type="NCBI Taxonomy" id="1798352"/>
    <lineage>
        <taxon>Bacteria</taxon>
        <taxon>Candidatus Giovannoniibacteriota</taxon>
    </lineage>
</organism>
<dbReference type="InterPro" id="IPR015797">
    <property type="entry name" value="NUDIX_hydrolase-like_dom_sf"/>
</dbReference>
<feature type="domain" description="Nudix hydrolase" evidence="1">
    <location>
        <begin position="9"/>
        <end position="157"/>
    </location>
</feature>
<dbReference type="PROSITE" id="PS51462">
    <property type="entry name" value="NUDIX"/>
    <property type="match status" value="1"/>
</dbReference>
<comment type="caution">
    <text evidence="2">The sequence shown here is derived from an EMBL/GenBank/DDBJ whole genome shotgun (WGS) entry which is preliminary data.</text>
</comment>
<dbReference type="GO" id="GO:0004081">
    <property type="term" value="F:bis(5'-nucleosyl)-tetraphosphatase (asymmetrical) activity"/>
    <property type="evidence" value="ECO:0007669"/>
    <property type="project" value="TreeGrafter"/>
</dbReference>
<reference evidence="2 3" key="1">
    <citation type="journal article" date="2016" name="Nat. Commun.">
        <title>Thousands of microbial genomes shed light on interconnected biogeochemical processes in an aquifer system.</title>
        <authorList>
            <person name="Anantharaman K."/>
            <person name="Brown C.T."/>
            <person name="Hug L.A."/>
            <person name="Sharon I."/>
            <person name="Castelle C.J."/>
            <person name="Probst A.J."/>
            <person name="Thomas B.C."/>
            <person name="Singh A."/>
            <person name="Wilkins M.J."/>
            <person name="Karaoz U."/>
            <person name="Brodie E.L."/>
            <person name="Williams K.H."/>
            <person name="Hubbard S.S."/>
            <person name="Banfield J.F."/>
        </authorList>
    </citation>
    <scope>NUCLEOTIDE SEQUENCE [LARGE SCALE GENOMIC DNA]</scope>
</reference>
<dbReference type="CDD" id="cd04662">
    <property type="entry name" value="NUDIX_Hydrolase"/>
    <property type="match status" value="1"/>
</dbReference>
<dbReference type="Pfam" id="PF00293">
    <property type="entry name" value="NUDIX"/>
    <property type="match status" value="1"/>
</dbReference>
<dbReference type="EMBL" id="MFIE01000001">
    <property type="protein sequence ID" value="OGF83343.1"/>
    <property type="molecule type" value="Genomic_DNA"/>
</dbReference>
<dbReference type="GO" id="GO:0006754">
    <property type="term" value="P:ATP biosynthetic process"/>
    <property type="evidence" value="ECO:0007669"/>
    <property type="project" value="TreeGrafter"/>
</dbReference>
<dbReference type="PANTHER" id="PTHR21340">
    <property type="entry name" value="DIADENOSINE 5,5-P1,P4-TETRAPHOSPHATE PYROPHOSPHOHYDROLASE MUTT"/>
    <property type="match status" value="1"/>
</dbReference>
<evidence type="ECO:0000313" key="2">
    <source>
        <dbReference type="EMBL" id="OGF83343.1"/>
    </source>
</evidence>
<sequence length="163" mass="18281">MKTSAGVLMYRIKNGLPAQTGKPEVLLVHPGGPFWAKKDEGSWSIPKGEADNNETVDELLDVAKREFEEETGFKAEGNFKYLGEVKNKSGKIVKAWAVQGDLDPTQIKINMIEIDWPPGSGKKMEIPEVDRGDFFELEEAKRKINPYQIPLIDEFEKTIANTS</sequence>
<gene>
    <name evidence="2" type="ORF">A3B18_02035</name>
</gene>
<dbReference type="SUPFAM" id="SSF55811">
    <property type="entry name" value="Nudix"/>
    <property type="match status" value="1"/>
</dbReference>
<dbReference type="Proteomes" id="UP000178684">
    <property type="component" value="Unassembled WGS sequence"/>
</dbReference>
<protein>
    <recommendedName>
        <fullName evidence="1">Nudix hydrolase domain-containing protein</fullName>
    </recommendedName>
</protein>
<accession>A0A1F5X622</accession>
<evidence type="ECO:0000259" key="1">
    <source>
        <dbReference type="PROSITE" id="PS51462"/>
    </source>
</evidence>
<name>A0A1F5X622_9BACT</name>
<dbReference type="InterPro" id="IPR051325">
    <property type="entry name" value="Nudix_hydrolase_domain"/>
</dbReference>
<proteinExistence type="predicted"/>
<dbReference type="AlphaFoldDB" id="A0A1F5X622"/>
<dbReference type="InterPro" id="IPR000086">
    <property type="entry name" value="NUDIX_hydrolase_dom"/>
</dbReference>
<dbReference type="PANTHER" id="PTHR21340:SF7">
    <property type="entry name" value="NUDIX HYDROLASE DOMAIN-CONTAINING PROTEIN"/>
    <property type="match status" value="1"/>
</dbReference>
<evidence type="ECO:0000313" key="3">
    <source>
        <dbReference type="Proteomes" id="UP000178684"/>
    </source>
</evidence>
<dbReference type="Gene3D" id="3.90.79.10">
    <property type="entry name" value="Nucleoside Triphosphate Pyrophosphohydrolase"/>
    <property type="match status" value="1"/>
</dbReference>
<dbReference type="GO" id="GO:0006167">
    <property type="term" value="P:AMP biosynthetic process"/>
    <property type="evidence" value="ECO:0007669"/>
    <property type="project" value="TreeGrafter"/>
</dbReference>